<dbReference type="SUPFAM" id="SSF49265">
    <property type="entry name" value="Fibronectin type III"/>
    <property type="match status" value="3"/>
</dbReference>
<dbReference type="InterPro" id="IPR014716">
    <property type="entry name" value="Fibrinogen_a/b/g_C_1"/>
</dbReference>
<protein>
    <submittedName>
        <fullName evidence="25">Uncharacterized protein</fullName>
    </submittedName>
</protein>
<dbReference type="SUPFAM" id="SSF56496">
    <property type="entry name" value="Fibrinogen C-terminal domain-like"/>
    <property type="match status" value="1"/>
</dbReference>
<comment type="subcellular location">
    <subcellularLocation>
        <location evidence="1 17 19">Nucleus</location>
    </subcellularLocation>
    <subcellularLocation>
        <location evidence="2">Secreted</location>
        <location evidence="2">Extracellular space</location>
        <location evidence="2">Extracellular matrix</location>
    </subcellularLocation>
</comment>
<evidence type="ECO:0000256" key="14">
    <source>
        <dbReference type="ARBA" id="ARBA00023155"/>
    </source>
</evidence>
<keyword evidence="13 17" id="KW-0238">DNA-binding</keyword>
<feature type="domain" description="Fibrinogen C-terminal" evidence="24">
    <location>
        <begin position="539"/>
        <end position="752"/>
    </location>
</feature>
<keyword evidence="4" id="KW-0964">Secreted</keyword>
<dbReference type="Gene3D" id="2.60.40.10">
    <property type="entry name" value="Immunoglobulins"/>
    <property type="match status" value="4"/>
</dbReference>
<evidence type="ECO:0000256" key="4">
    <source>
        <dbReference type="ARBA" id="ARBA00022525"/>
    </source>
</evidence>
<feature type="domain" description="Fibronectin type-III" evidence="23">
    <location>
        <begin position="360"/>
        <end position="448"/>
    </location>
</feature>
<dbReference type="GO" id="GO:0003677">
    <property type="term" value="F:DNA binding"/>
    <property type="evidence" value="ECO:0007669"/>
    <property type="project" value="UniProtKB-UniRule"/>
</dbReference>
<feature type="region of interest" description="Disordered" evidence="20">
    <location>
        <begin position="104"/>
        <end position="132"/>
    </location>
</feature>
<dbReference type="GO" id="GO:0046872">
    <property type="term" value="F:metal ion binding"/>
    <property type="evidence" value="ECO:0007669"/>
    <property type="project" value="UniProtKB-KW"/>
</dbReference>
<feature type="domain" description="LIM zinc-binding" evidence="21">
    <location>
        <begin position="913"/>
        <end position="975"/>
    </location>
</feature>
<dbReference type="InterPro" id="IPR017970">
    <property type="entry name" value="Homeobox_CS"/>
</dbReference>
<dbReference type="SMART" id="SM00186">
    <property type="entry name" value="FBG"/>
    <property type="match status" value="1"/>
</dbReference>
<feature type="domain" description="Fibronectin type-III" evidence="23">
    <location>
        <begin position="453"/>
        <end position="542"/>
    </location>
</feature>
<feature type="domain" description="Homeobox" evidence="22">
    <location>
        <begin position="1021"/>
        <end position="1081"/>
    </location>
</feature>
<dbReference type="CDD" id="cd00087">
    <property type="entry name" value="FReD"/>
    <property type="match status" value="1"/>
</dbReference>
<feature type="domain" description="LIM zinc-binding" evidence="21">
    <location>
        <begin position="851"/>
        <end position="912"/>
    </location>
</feature>
<dbReference type="NCBIfam" id="NF040941">
    <property type="entry name" value="GGGWT_bact"/>
    <property type="match status" value="1"/>
</dbReference>
<dbReference type="InterPro" id="IPR024565">
    <property type="entry name" value="P518"/>
</dbReference>
<evidence type="ECO:0000313" key="25">
    <source>
        <dbReference type="EMBL" id="KAK5620319.1"/>
    </source>
</evidence>
<dbReference type="PANTHER" id="PTHR46708:SF1">
    <property type="entry name" value="TENASCIN"/>
    <property type="match status" value="1"/>
</dbReference>
<dbReference type="FunFam" id="1.10.10.60:FF:000027">
    <property type="entry name" value="LIM/homeobox protein Lhx9"/>
    <property type="match status" value="1"/>
</dbReference>
<dbReference type="Gene3D" id="1.10.10.60">
    <property type="entry name" value="Homeodomain-like"/>
    <property type="match status" value="1"/>
</dbReference>
<dbReference type="InterPro" id="IPR020837">
    <property type="entry name" value="Fibrinogen_CS"/>
</dbReference>
<evidence type="ECO:0000256" key="15">
    <source>
        <dbReference type="ARBA" id="ARBA00023157"/>
    </source>
</evidence>
<evidence type="ECO:0000256" key="9">
    <source>
        <dbReference type="ARBA" id="ARBA00022737"/>
    </source>
</evidence>
<dbReference type="CDD" id="cd00086">
    <property type="entry name" value="homeodomain"/>
    <property type="match status" value="1"/>
</dbReference>
<organism evidence="25 26">
    <name type="scientific">Crenichthys baileyi</name>
    <name type="common">White River springfish</name>
    <dbReference type="NCBI Taxonomy" id="28760"/>
    <lineage>
        <taxon>Eukaryota</taxon>
        <taxon>Metazoa</taxon>
        <taxon>Chordata</taxon>
        <taxon>Craniata</taxon>
        <taxon>Vertebrata</taxon>
        <taxon>Euteleostomi</taxon>
        <taxon>Actinopterygii</taxon>
        <taxon>Neopterygii</taxon>
        <taxon>Teleostei</taxon>
        <taxon>Neoteleostei</taxon>
        <taxon>Acanthomorphata</taxon>
        <taxon>Ovalentaria</taxon>
        <taxon>Atherinomorphae</taxon>
        <taxon>Cyprinodontiformes</taxon>
        <taxon>Goodeidae</taxon>
        <taxon>Crenichthys</taxon>
    </lineage>
</organism>
<feature type="region of interest" description="Disordered" evidence="20">
    <location>
        <begin position="974"/>
        <end position="1026"/>
    </location>
</feature>
<feature type="compositionally biased region" description="Basic and acidic residues" evidence="20">
    <location>
        <begin position="159"/>
        <end position="181"/>
    </location>
</feature>
<evidence type="ECO:0000259" key="24">
    <source>
        <dbReference type="PROSITE" id="PS51406"/>
    </source>
</evidence>
<feature type="compositionally biased region" description="Polar residues" evidence="20">
    <location>
        <begin position="45"/>
        <end position="65"/>
    </location>
</feature>
<dbReference type="EMBL" id="JAHHUM010000371">
    <property type="protein sequence ID" value="KAK5620319.1"/>
    <property type="molecule type" value="Genomic_DNA"/>
</dbReference>
<keyword evidence="5" id="KW-0272">Extracellular matrix</keyword>
<evidence type="ECO:0000313" key="26">
    <source>
        <dbReference type="Proteomes" id="UP001311232"/>
    </source>
</evidence>
<evidence type="ECO:0000256" key="8">
    <source>
        <dbReference type="ARBA" id="ARBA00022729"/>
    </source>
</evidence>
<dbReference type="InterPro" id="IPR001781">
    <property type="entry name" value="Znf_LIM"/>
</dbReference>
<dbReference type="CDD" id="cd00063">
    <property type="entry name" value="FN3"/>
    <property type="match status" value="2"/>
</dbReference>
<dbReference type="PANTHER" id="PTHR46708">
    <property type="entry name" value="TENASCIN"/>
    <property type="match status" value="1"/>
</dbReference>
<dbReference type="InterPro" id="IPR001356">
    <property type="entry name" value="HD"/>
</dbReference>
<evidence type="ECO:0000256" key="11">
    <source>
        <dbReference type="ARBA" id="ARBA00022833"/>
    </source>
</evidence>
<evidence type="ECO:0000256" key="1">
    <source>
        <dbReference type="ARBA" id="ARBA00004123"/>
    </source>
</evidence>
<dbReference type="Pfam" id="PF11109">
    <property type="entry name" value="RFamide_26RFa"/>
    <property type="match status" value="1"/>
</dbReference>
<dbReference type="SMART" id="SM00060">
    <property type="entry name" value="FN3"/>
    <property type="match status" value="4"/>
</dbReference>
<dbReference type="PROSITE" id="PS50853">
    <property type="entry name" value="FN3"/>
    <property type="match status" value="3"/>
</dbReference>
<dbReference type="Pfam" id="PF00046">
    <property type="entry name" value="Homeodomain"/>
    <property type="match status" value="1"/>
</dbReference>
<evidence type="ECO:0000256" key="19">
    <source>
        <dbReference type="RuleBase" id="RU000682"/>
    </source>
</evidence>
<dbReference type="Pfam" id="PF00147">
    <property type="entry name" value="Fibrinogen_C"/>
    <property type="match status" value="1"/>
</dbReference>
<accession>A0AAV9SHN6</accession>
<feature type="compositionally biased region" description="Basic and acidic residues" evidence="20">
    <location>
        <begin position="31"/>
        <end position="43"/>
    </location>
</feature>
<evidence type="ECO:0000256" key="13">
    <source>
        <dbReference type="ARBA" id="ARBA00023125"/>
    </source>
</evidence>
<dbReference type="Pfam" id="PF00041">
    <property type="entry name" value="fn3"/>
    <property type="match status" value="3"/>
</dbReference>
<dbReference type="SUPFAM" id="SSF57716">
    <property type="entry name" value="Glucocorticoid receptor-like (DNA-binding domain)"/>
    <property type="match status" value="1"/>
</dbReference>
<evidence type="ECO:0000256" key="2">
    <source>
        <dbReference type="ARBA" id="ARBA00004498"/>
    </source>
</evidence>
<feature type="region of interest" description="Disordered" evidence="20">
    <location>
        <begin position="1"/>
        <end position="65"/>
    </location>
</feature>
<keyword evidence="14 17" id="KW-0371">Homeobox</keyword>
<evidence type="ECO:0000256" key="16">
    <source>
        <dbReference type="ARBA" id="ARBA00023242"/>
    </source>
</evidence>
<evidence type="ECO:0000256" key="7">
    <source>
        <dbReference type="ARBA" id="ARBA00022723"/>
    </source>
</evidence>
<feature type="region of interest" description="Disordered" evidence="20">
    <location>
        <begin position="1302"/>
        <end position="1334"/>
    </location>
</feature>
<dbReference type="PROSITE" id="PS00478">
    <property type="entry name" value="LIM_DOMAIN_1"/>
    <property type="match status" value="1"/>
</dbReference>
<dbReference type="InterPro" id="IPR002181">
    <property type="entry name" value="Fibrinogen_a/b/g_C_dom"/>
</dbReference>
<dbReference type="SMART" id="SM00389">
    <property type="entry name" value="HOX"/>
    <property type="match status" value="1"/>
</dbReference>
<dbReference type="Gene3D" id="3.90.215.10">
    <property type="entry name" value="Gamma Fibrinogen, chain A, domain 1"/>
    <property type="match status" value="1"/>
</dbReference>
<reference evidence="25 26" key="1">
    <citation type="submission" date="2021-06" db="EMBL/GenBank/DDBJ databases">
        <authorList>
            <person name="Palmer J.M."/>
        </authorList>
    </citation>
    <scope>NUCLEOTIDE SEQUENCE [LARGE SCALE GENOMIC DNA]</scope>
    <source>
        <strain evidence="25 26">MEX-2019</strain>
        <tissue evidence="25">Muscle</tissue>
    </source>
</reference>
<dbReference type="PROSITE" id="PS00027">
    <property type="entry name" value="HOMEOBOX_1"/>
    <property type="match status" value="1"/>
</dbReference>
<feature type="DNA-binding region" description="Homeobox" evidence="17">
    <location>
        <begin position="1023"/>
        <end position="1082"/>
    </location>
</feature>
<dbReference type="GO" id="GO:0000981">
    <property type="term" value="F:DNA-binding transcription factor activity, RNA polymerase II-specific"/>
    <property type="evidence" value="ECO:0007669"/>
    <property type="project" value="InterPro"/>
</dbReference>
<evidence type="ECO:0000256" key="10">
    <source>
        <dbReference type="ARBA" id="ARBA00022815"/>
    </source>
</evidence>
<dbReference type="SMART" id="SM00132">
    <property type="entry name" value="LIM"/>
    <property type="match status" value="2"/>
</dbReference>
<evidence type="ECO:0000256" key="12">
    <source>
        <dbReference type="ARBA" id="ARBA00023038"/>
    </source>
</evidence>
<dbReference type="GO" id="GO:0031854">
    <property type="term" value="F:orexigenic neuropeptide QRFP receptor binding"/>
    <property type="evidence" value="ECO:0007669"/>
    <property type="project" value="InterPro"/>
</dbReference>
<feature type="region of interest" description="Disordered" evidence="20">
    <location>
        <begin position="156"/>
        <end position="215"/>
    </location>
</feature>
<feature type="compositionally biased region" description="Basic and acidic residues" evidence="20">
    <location>
        <begin position="190"/>
        <end position="200"/>
    </location>
</feature>
<dbReference type="InterPro" id="IPR003961">
    <property type="entry name" value="FN3_dom"/>
</dbReference>
<sequence>MPEQKTTADKQTKELDKGDNTLIQLEAPTDSDIKGEYDTDKEIGATNQSSPSVNSDFKPSRQVTLPKRQLTSTAFIGQHHGTQHINGMQKELPKTNPTAKIVFDTETEGTEGPASEVSSSGDKREPLDFVSATNRTSDGFTVVWDSPEGKYKNFVISRTEVERDERPKQKEGKPKEDKDQYTKAFFSENGSDKDNNKESEDFQVPKTPKDAVDKPTDMDKTLRQVLSGSARSFQFEHLPPKTEYTITLLGKGPGILSRLHRLVISTGPEPPTNIVFSKVTENSLTVSWTKPKSPVNGFKITYTHADDGEPVSVTVGSQNSTLNLSQLSPGSSYEVTIISTLGLDESDPIKDSVVTLPDPPTDLQAVNVTDATALLLWRPALAAIDKYAIVYGSGTGSELRITVSGNAAEKQLSGLEASTTYTVTVTSQLGSLESAPATTSFTTKSGSGWDHDEAQDLKASNVTPRSAIVSWTQLSKPVDSYILVYGIKGENPQEIFVSPNLKQYKLTRLHPGSLYSVELRSIRGGKLTANSNTEFTTGTLRFPFPTDCSQELQNGIFTSDVVEIFPQGKPGKSMNVYCDMETEGGGWTVFQRRKDGSVEFYNGWRDYVSGFGDLTGEFWLGLDNIYNLTKITKMNLRVDLRDREEHVFAKYSTFNVAKRNYKLSVGGYSGTAGDSLSYHNNCIFSTKDRDPAPWITRCAISYQGGWWYKNCHEANLNGLYGIDQKHQGVIWKSWKGEDHSIQFTEMKMRPASFISPVNSANVKAPTPPTHLLTTRPITGLLSFSLSQLGILFTGACHLGLLTDLMLGMWLDTAKVKKQTSDDQALEDLLYGSNLGDKAEVVELASGPTVVEENAASENQVCDRFFLLAAGRVWHSICLRCSQCHCELQTHPSLYWRDGNIYCHQDYSRMFGGGQCARCLQPIPPTDLVMRSGELTFHPHCFSCQECDVKLMPGNLYCMQGPNLYCQSHYDGDGGNLPQQDPSQSHLKEETGQNQVSGEGEESVSSPEPRGDDRDAGGRTRRRTKRIRTCFRSEQLRALESYFAQKHNPDGKDWTCLAHKTGLPKRVLQVWFQNARAKLRRSLNSEDSQTNSNSVPPGAVTLAASPSSLACSQLGQSQPFPTSTIDQLQLSLLTAPVDEPSMKLPFHISASQVPLLFLALLFPIPHIVSTHPPSSAAIYPTLDRRDLEITLYDLKAPLQNSKDPKTCSNWPQDSSQTLLEPKEDEPWEEEQLLRAQREDVTDLPLSPFAGDNSLETMNYQEGGEGEEALKKNNALTSMAGGLQAVSREKGGFGFRFGRKRRLEKGRREGGVTEGVGEQRTSKSTRRGFSWDELLD</sequence>
<dbReference type="Gene3D" id="2.10.110.10">
    <property type="entry name" value="Cysteine Rich Protein"/>
    <property type="match status" value="2"/>
</dbReference>
<keyword evidence="16 17" id="KW-0539">Nucleus</keyword>
<dbReference type="GO" id="GO:0030155">
    <property type="term" value="P:regulation of cell adhesion"/>
    <property type="evidence" value="ECO:0007669"/>
    <property type="project" value="TreeGrafter"/>
</dbReference>
<proteinExistence type="inferred from homology"/>
<dbReference type="GO" id="GO:0005634">
    <property type="term" value="C:nucleus"/>
    <property type="evidence" value="ECO:0007669"/>
    <property type="project" value="UniProtKB-SubCell"/>
</dbReference>
<evidence type="ECO:0000256" key="5">
    <source>
        <dbReference type="ARBA" id="ARBA00022530"/>
    </source>
</evidence>
<evidence type="ECO:0000256" key="6">
    <source>
        <dbReference type="ARBA" id="ARBA00022536"/>
    </source>
</evidence>
<evidence type="ECO:0000256" key="3">
    <source>
        <dbReference type="ARBA" id="ARBA00005516"/>
    </source>
</evidence>
<feature type="compositionally biased region" description="Basic and acidic residues" evidence="20">
    <location>
        <begin position="1008"/>
        <end position="1017"/>
    </location>
</feature>
<evidence type="ECO:0000259" key="23">
    <source>
        <dbReference type="PROSITE" id="PS50853"/>
    </source>
</evidence>
<keyword evidence="7 18" id="KW-0479">Metal-binding</keyword>
<dbReference type="SUPFAM" id="SSF46689">
    <property type="entry name" value="Homeodomain-like"/>
    <property type="match status" value="1"/>
</dbReference>
<feature type="compositionally biased region" description="Basic and acidic residues" evidence="20">
    <location>
        <begin position="1"/>
        <end position="19"/>
    </location>
</feature>
<keyword evidence="12 18" id="KW-0440">LIM domain</keyword>
<feature type="compositionally biased region" description="Polar residues" evidence="20">
    <location>
        <begin position="1200"/>
        <end position="1216"/>
    </location>
</feature>
<keyword evidence="9" id="KW-0677">Repeat</keyword>
<dbReference type="InterPro" id="IPR036056">
    <property type="entry name" value="Fibrinogen-like_C"/>
</dbReference>
<dbReference type="PROSITE" id="PS00514">
    <property type="entry name" value="FIBRINOGEN_C_1"/>
    <property type="match status" value="1"/>
</dbReference>
<dbReference type="FunFam" id="3.90.215.10:FF:000001">
    <property type="entry name" value="Tenascin isoform 1"/>
    <property type="match status" value="1"/>
</dbReference>
<keyword evidence="6" id="KW-0245">EGF-like domain</keyword>
<evidence type="ECO:0000256" key="17">
    <source>
        <dbReference type="PROSITE-ProRule" id="PRU00108"/>
    </source>
</evidence>
<keyword evidence="10" id="KW-0027">Amidation</keyword>
<comment type="caution">
    <text evidence="25">The sequence shown here is derived from an EMBL/GenBank/DDBJ whole genome shotgun (WGS) entry which is preliminary data.</text>
</comment>
<dbReference type="Pfam" id="PF00412">
    <property type="entry name" value="LIM"/>
    <property type="match status" value="2"/>
</dbReference>
<dbReference type="InterPro" id="IPR036116">
    <property type="entry name" value="FN3_sf"/>
</dbReference>
<dbReference type="GO" id="GO:0005615">
    <property type="term" value="C:extracellular space"/>
    <property type="evidence" value="ECO:0007669"/>
    <property type="project" value="TreeGrafter"/>
</dbReference>
<dbReference type="InterPro" id="IPR050991">
    <property type="entry name" value="ECM_Regulatory_Proteins"/>
</dbReference>
<keyword evidence="26" id="KW-1185">Reference proteome</keyword>
<dbReference type="InterPro" id="IPR013783">
    <property type="entry name" value="Ig-like_fold"/>
</dbReference>
<keyword evidence="8" id="KW-0732">Signal</keyword>
<keyword evidence="15" id="KW-1015">Disulfide bond</keyword>
<gene>
    <name evidence="25" type="ORF">CRENBAI_025485</name>
</gene>
<dbReference type="GO" id="GO:0031175">
    <property type="term" value="P:neuron projection development"/>
    <property type="evidence" value="ECO:0007669"/>
    <property type="project" value="TreeGrafter"/>
</dbReference>
<name>A0AAV9SHN6_9TELE</name>
<evidence type="ECO:0000259" key="22">
    <source>
        <dbReference type="PROSITE" id="PS50071"/>
    </source>
</evidence>
<evidence type="ECO:0000256" key="18">
    <source>
        <dbReference type="PROSITE-ProRule" id="PRU00125"/>
    </source>
</evidence>
<keyword evidence="11 18" id="KW-0862">Zinc</keyword>
<dbReference type="PROSITE" id="PS51406">
    <property type="entry name" value="FIBRINOGEN_C_2"/>
    <property type="match status" value="1"/>
</dbReference>
<evidence type="ECO:0000256" key="20">
    <source>
        <dbReference type="SAM" id="MobiDB-lite"/>
    </source>
</evidence>
<dbReference type="InterPro" id="IPR009057">
    <property type="entry name" value="Homeodomain-like_sf"/>
</dbReference>
<dbReference type="Proteomes" id="UP001311232">
    <property type="component" value="Unassembled WGS sequence"/>
</dbReference>
<dbReference type="PROSITE" id="PS50023">
    <property type="entry name" value="LIM_DOMAIN_2"/>
    <property type="match status" value="2"/>
</dbReference>
<evidence type="ECO:0000259" key="21">
    <source>
        <dbReference type="PROSITE" id="PS50023"/>
    </source>
</evidence>
<dbReference type="PROSITE" id="PS50071">
    <property type="entry name" value="HOMEOBOX_2"/>
    <property type="match status" value="1"/>
</dbReference>
<feature type="region of interest" description="Disordered" evidence="20">
    <location>
        <begin position="1200"/>
        <end position="1223"/>
    </location>
</feature>
<feature type="domain" description="Fibronectin type-III" evidence="23">
    <location>
        <begin position="270"/>
        <end position="359"/>
    </location>
</feature>
<comment type="similarity">
    <text evidence="3">Belongs to the RFamide neuropeptide family.</text>
</comment>